<comment type="caution">
    <text evidence="2">The sequence shown here is derived from an EMBL/GenBank/DDBJ whole genome shotgun (WGS) entry which is preliminary data.</text>
</comment>
<protein>
    <submittedName>
        <fullName evidence="2">Uncharacterized protein</fullName>
    </submittedName>
</protein>
<gene>
    <name evidence="2" type="ORF">PGTUg99_031201</name>
</gene>
<name>A0A5B0SLA7_PUCGR</name>
<feature type="compositionally biased region" description="Low complexity" evidence="1">
    <location>
        <begin position="13"/>
        <end position="23"/>
    </location>
</feature>
<reference evidence="2 3" key="1">
    <citation type="submission" date="2019-05" db="EMBL/GenBank/DDBJ databases">
        <title>Emergence of the Ug99 lineage of the wheat stem rust pathogen through somatic hybridization.</title>
        <authorList>
            <person name="Li F."/>
            <person name="Upadhyaya N.M."/>
            <person name="Sperschneider J."/>
            <person name="Matny O."/>
            <person name="Nguyen-Phuc H."/>
            <person name="Mago R."/>
            <person name="Raley C."/>
            <person name="Miller M.E."/>
            <person name="Silverstein K.A.T."/>
            <person name="Henningsen E."/>
            <person name="Hirsch C.D."/>
            <person name="Visser B."/>
            <person name="Pretorius Z.A."/>
            <person name="Steffenson B.J."/>
            <person name="Schwessinger B."/>
            <person name="Dodds P.N."/>
            <person name="Figueroa M."/>
        </authorList>
    </citation>
    <scope>NUCLEOTIDE SEQUENCE [LARGE SCALE GENOMIC DNA]</scope>
    <source>
        <strain evidence="2 3">Ug99</strain>
    </source>
</reference>
<organism evidence="2 3">
    <name type="scientific">Puccinia graminis f. sp. tritici</name>
    <dbReference type="NCBI Taxonomy" id="56615"/>
    <lineage>
        <taxon>Eukaryota</taxon>
        <taxon>Fungi</taxon>
        <taxon>Dikarya</taxon>
        <taxon>Basidiomycota</taxon>
        <taxon>Pucciniomycotina</taxon>
        <taxon>Pucciniomycetes</taxon>
        <taxon>Pucciniales</taxon>
        <taxon>Pucciniaceae</taxon>
        <taxon>Puccinia</taxon>
    </lineage>
</organism>
<dbReference type="EMBL" id="VDEP01000001">
    <property type="protein sequence ID" value="KAA1138956.1"/>
    <property type="molecule type" value="Genomic_DNA"/>
</dbReference>
<dbReference type="Proteomes" id="UP000325313">
    <property type="component" value="Unassembled WGS sequence"/>
</dbReference>
<dbReference type="AlphaFoldDB" id="A0A5B0SLA7"/>
<proteinExistence type="predicted"/>
<sequence>MRVVRGVGLGTQPSPAGPISSPGPIGGSGAPLPLKDPYKPSGQGREIPVLTLGMRTESTNDDTATVIGHRGDEALLRPPPALTCAKRGLAGCHTGFTVGQACFKIGPARLACFRPKFDPIRYGIGRFIGSDRFFNTRYRKIRDRIAKGDPIPWYCIEMVLDRDRDRIAIPIRHPNAAGCMPYTWV</sequence>
<evidence type="ECO:0000313" key="3">
    <source>
        <dbReference type="Proteomes" id="UP000325313"/>
    </source>
</evidence>
<feature type="region of interest" description="Disordered" evidence="1">
    <location>
        <begin position="1"/>
        <end position="40"/>
    </location>
</feature>
<accession>A0A5B0SLA7</accession>
<evidence type="ECO:0000256" key="1">
    <source>
        <dbReference type="SAM" id="MobiDB-lite"/>
    </source>
</evidence>
<evidence type="ECO:0000313" key="2">
    <source>
        <dbReference type="EMBL" id="KAA1138956.1"/>
    </source>
</evidence>